<evidence type="ECO:0000256" key="5">
    <source>
        <dbReference type="SAM" id="Phobius"/>
    </source>
</evidence>
<accession>A0A8J6R2R3</accession>
<feature type="coiled-coil region" evidence="4">
    <location>
        <begin position="358"/>
        <end position="392"/>
    </location>
</feature>
<dbReference type="InterPro" id="IPR050469">
    <property type="entry name" value="Diguanylate_Cyclase"/>
</dbReference>
<protein>
    <recommendedName>
        <fullName evidence="2">diguanylate cyclase</fullName>
        <ecNumber evidence="2">2.7.7.65</ecNumber>
    </recommendedName>
</protein>
<dbReference type="SMART" id="SM00267">
    <property type="entry name" value="GGDEF"/>
    <property type="match status" value="1"/>
</dbReference>
<dbReference type="GO" id="GO:1902201">
    <property type="term" value="P:negative regulation of bacterial-type flagellum-dependent cell motility"/>
    <property type="evidence" value="ECO:0007669"/>
    <property type="project" value="TreeGrafter"/>
</dbReference>
<dbReference type="PROSITE" id="PS50887">
    <property type="entry name" value="GGDEF"/>
    <property type="match status" value="1"/>
</dbReference>
<dbReference type="PANTHER" id="PTHR45138">
    <property type="entry name" value="REGULATORY COMPONENTS OF SENSORY TRANSDUCTION SYSTEM"/>
    <property type="match status" value="1"/>
</dbReference>
<evidence type="ECO:0000256" key="2">
    <source>
        <dbReference type="ARBA" id="ARBA00012528"/>
    </source>
</evidence>
<feature type="transmembrane region" description="Helical" evidence="5">
    <location>
        <begin position="324"/>
        <end position="343"/>
    </location>
</feature>
<feature type="domain" description="GGDEF" evidence="6">
    <location>
        <begin position="420"/>
        <end position="561"/>
    </location>
</feature>
<dbReference type="CDD" id="cd01949">
    <property type="entry name" value="GGDEF"/>
    <property type="match status" value="1"/>
</dbReference>
<name>A0A8J6R2R3_9GAMM</name>
<dbReference type="RefSeq" id="WP_191144461.1">
    <property type="nucleotide sequence ID" value="NZ_JACXAF010000008.1"/>
</dbReference>
<sequence length="562" mass="62558">MTFVASVGLSQIEKQARSQILASLNSVLASTHEAVFLWLEFKFATLEIWAKSPQIVSLTEQLLQEYDAGTLSVNSTPLAEMREHFEPRLKKYSALGMFIIAPDLVSIASTRDNNMITENIIARTRVNRLKQVFAGETKFIPPIVAEVMLPGPSGRLTANLPTMFVVTPIRNNKGQVIAALAMRLDPYKGLSNITKLGRIGTSGETYAVDREGTLISESRFVEHLRASGQLGANLSTALSMKITDPGLDTTKELAPLLNKPHYPLTLMASQVTQGKAGSNVTGYRDYRGVEVFGTWVWNEHLEIGIATEIDKDEALRPYVVTRRIVLTIVGATLILALLLSGVLEAMSRRHKRHLTKLHRQLEIRVKERTAELEAAQQELHEVNQELRELATIDGLTGLANRRSFDDFLNKEWHRCMREQSAFSLVIFDIDYFKLYNDHYGHLAGDECLQKIGNLLRHERFLSRPGDLIARYGGEEFAIILSGTDLEDALFIINKIVDAIANAQIPHDASKLEESPYITASVGIASMIPPKHSPQSTVIDKADTALYQAKAQGRNQIVVYTDS</sequence>
<evidence type="ECO:0000256" key="3">
    <source>
        <dbReference type="ARBA" id="ARBA00034247"/>
    </source>
</evidence>
<dbReference type="Gene3D" id="3.30.70.270">
    <property type="match status" value="1"/>
</dbReference>
<reference evidence="7" key="1">
    <citation type="submission" date="2020-09" db="EMBL/GenBank/DDBJ databases">
        <title>A novel bacterium of genus Neiella, isolated from South China Sea.</title>
        <authorList>
            <person name="Huang H."/>
            <person name="Mo K."/>
            <person name="Hu Y."/>
        </authorList>
    </citation>
    <scope>NUCLEOTIDE SEQUENCE</scope>
    <source>
        <strain evidence="7">HB171785</strain>
    </source>
</reference>
<dbReference type="GO" id="GO:0043709">
    <property type="term" value="P:cell adhesion involved in single-species biofilm formation"/>
    <property type="evidence" value="ECO:0007669"/>
    <property type="project" value="TreeGrafter"/>
</dbReference>
<comment type="caution">
    <text evidence="7">The sequence shown here is derived from an EMBL/GenBank/DDBJ whole genome shotgun (WGS) entry which is preliminary data.</text>
</comment>
<evidence type="ECO:0000313" key="7">
    <source>
        <dbReference type="EMBL" id="MBD1389365.1"/>
    </source>
</evidence>
<keyword evidence="8" id="KW-1185">Reference proteome</keyword>
<organism evidence="7 8">
    <name type="scientific">Neiella litorisoli</name>
    <dbReference type="NCBI Taxonomy" id="2771431"/>
    <lineage>
        <taxon>Bacteria</taxon>
        <taxon>Pseudomonadati</taxon>
        <taxon>Pseudomonadota</taxon>
        <taxon>Gammaproteobacteria</taxon>
        <taxon>Alteromonadales</taxon>
        <taxon>Echinimonadaceae</taxon>
        <taxon>Neiella</taxon>
    </lineage>
</organism>
<keyword evidence="5" id="KW-0812">Transmembrane</keyword>
<dbReference type="GO" id="GO:0052621">
    <property type="term" value="F:diguanylate cyclase activity"/>
    <property type="evidence" value="ECO:0007669"/>
    <property type="project" value="UniProtKB-EC"/>
</dbReference>
<proteinExistence type="predicted"/>
<comment type="catalytic activity">
    <reaction evidence="3">
        <text>2 GTP = 3',3'-c-di-GMP + 2 diphosphate</text>
        <dbReference type="Rhea" id="RHEA:24898"/>
        <dbReference type="ChEBI" id="CHEBI:33019"/>
        <dbReference type="ChEBI" id="CHEBI:37565"/>
        <dbReference type="ChEBI" id="CHEBI:58805"/>
        <dbReference type="EC" id="2.7.7.65"/>
    </reaction>
</comment>
<keyword evidence="5" id="KW-0472">Membrane</keyword>
<dbReference type="FunFam" id="3.30.70.270:FF:000001">
    <property type="entry name" value="Diguanylate cyclase domain protein"/>
    <property type="match status" value="1"/>
</dbReference>
<dbReference type="PANTHER" id="PTHR45138:SF9">
    <property type="entry name" value="DIGUANYLATE CYCLASE DGCM-RELATED"/>
    <property type="match status" value="1"/>
</dbReference>
<dbReference type="EC" id="2.7.7.65" evidence="2"/>
<dbReference type="Proteomes" id="UP000638014">
    <property type="component" value="Unassembled WGS sequence"/>
</dbReference>
<evidence type="ECO:0000259" key="6">
    <source>
        <dbReference type="PROSITE" id="PS50887"/>
    </source>
</evidence>
<dbReference type="InterPro" id="IPR043128">
    <property type="entry name" value="Rev_trsase/Diguanyl_cyclase"/>
</dbReference>
<dbReference type="NCBIfam" id="TIGR00254">
    <property type="entry name" value="GGDEF"/>
    <property type="match status" value="1"/>
</dbReference>
<evidence type="ECO:0000256" key="4">
    <source>
        <dbReference type="SAM" id="Coils"/>
    </source>
</evidence>
<keyword evidence="4" id="KW-0175">Coiled coil</keyword>
<comment type="cofactor">
    <cofactor evidence="1">
        <name>Mg(2+)</name>
        <dbReference type="ChEBI" id="CHEBI:18420"/>
    </cofactor>
</comment>
<dbReference type="SUPFAM" id="SSF55073">
    <property type="entry name" value="Nucleotide cyclase"/>
    <property type="match status" value="1"/>
</dbReference>
<keyword evidence="5" id="KW-1133">Transmembrane helix</keyword>
<dbReference type="GO" id="GO:0005886">
    <property type="term" value="C:plasma membrane"/>
    <property type="evidence" value="ECO:0007669"/>
    <property type="project" value="TreeGrafter"/>
</dbReference>
<dbReference type="EMBL" id="JACXAF010000008">
    <property type="protein sequence ID" value="MBD1389365.1"/>
    <property type="molecule type" value="Genomic_DNA"/>
</dbReference>
<dbReference type="InterPro" id="IPR029787">
    <property type="entry name" value="Nucleotide_cyclase"/>
</dbReference>
<dbReference type="InterPro" id="IPR000160">
    <property type="entry name" value="GGDEF_dom"/>
</dbReference>
<dbReference type="Pfam" id="PF00990">
    <property type="entry name" value="GGDEF"/>
    <property type="match status" value="1"/>
</dbReference>
<dbReference type="AlphaFoldDB" id="A0A8J6R2R3"/>
<evidence type="ECO:0000256" key="1">
    <source>
        <dbReference type="ARBA" id="ARBA00001946"/>
    </source>
</evidence>
<gene>
    <name evidence="7" type="ORF">IC617_08000</name>
</gene>
<evidence type="ECO:0000313" key="8">
    <source>
        <dbReference type="Proteomes" id="UP000638014"/>
    </source>
</evidence>